<dbReference type="PROSITE" id="PS50949">
    <property type="entry name" value="HTH_GNTR"/>
    <property type="match status" value="1"/>
</dbReference>
<dbReference type="InterPro" id="IPR046335">
    <property type="entry name" value="LacI/GalR-like_sensor"/>
</dbReference>
<dbReference type="InterPro" id="IPR000524">
    <property type="entry name" value="Tscrpt_reg_HTH_GntR"/>
</dbReference>
<dbReference type="InterPro" id="IPR036390">
    <property type="entry name" value="WH_DNA-bd_sf"/>
</dbReference>
<dbReference type="SUPFAM" id="SSF53822">
    <property type="entry name" value="Periplasmic binding protein-like I"/>
    <property type="match status" value="1"/>
</dbReference>
<proteinExistence type="predicted"/>
<dbReference type="Gene3D" id="3.40.50.2300">
    <property type="match status" value="2"/>
</dbReference>
<name>A0A921JWL4_9LACO</name>
<dbReference type="SMART" id="SM00345">
    <property type="entry name" value="HTH_GNTR"/>
    <property type="match status" value="1"/>
</dbReference>
<reference evidence="5" key="2">
    <citation type="submission" date="2021-09" db="EMBL/GenBank/DDBJ databases">
        <authorList>
            <person name="Gilroy R."/>
        </authorList>
    </citation>
    <scope>NUCLEOTIDE SEQUENCE</scope>
    <source>
        <strain evidence="5">CHK173-2145</strain>
    </source>
</reference>
<organism evidence="5 6">
    <name type="scientific">Levilactobacillus hammesii</name>
    <dbReference type="NCBI Taxonomy" id="267633"/>
    <lineage>
        <taxon>Bacteria</taxon>
        <taxon>Bacillati</taxon>
        <taxon>Bacillota</taxon>
        <taxon>Bacilli</taxon>
        <taxon>Lactobacillales</taxon>
        <taxon>Lactobacillaceae</taxon>
        <taxon>Levilactobacillus</taxon>
    </lineage>
</organism>
<keyword evidence="1" id="KW-0805">Transcription regulation</keyword>
<dbReference type="InterPro" id="IPR036388">
    <property type="entry name" value="WH-like_DNA-bd_sf"/>
</dbReference>
<dbReference type="GO" id="GO:0003700">
    <property type="term" value="F:DNA-binding transcription factor activity"/>
    <property type="evidence" value="ECO:0007669"/>
    <property type="project" value="InterPro"/>
</dbReference>
<dbReference type="Pfam" id="PF13377">
    <property type="entry name" value="Peripla_BP_3"/>
    <property type="match status" value="1"/>
</dbReference>
<dbReference type="Proteomes" id="UP000721920">
    <property type="component" value="Unassembled WGS sequence"/>
</dbReference>
<dbReference type="CDD" id="cd01541">
    <property type="entry name" value="PBP1_AraR"/>
    <property type="match status" value="1"/>
</dbReference>
<sequence length="365" mass="41554">MENKYQRVKDSLKEAILSGKYPIDEKLPTETELMEQFKVSRYTIRRAVGDLETEHFIYRIQGGGMFVQDWHKDWATENDSKMIGVITTHIADYIFPQIIYGMDKVISDGGYSLLLGNTHNNHDKERKNLINMLNSKVAGLIIEPTQSALPNPNMDLYQEIKDDQIPVLFINAAYPQLDFPYVTTADVSAEKKLIDHLLRLGHESILGIFQVDDIQGVHRMNGFVQAYQEHPDISYKSNLIMYQSGDDFARITSRIASYLKDAERPTAIACYNDQLAIPVMAFVKEQGFRVPQDISIVGFDNYQMSQYMSPGLTTLNHEKEIMGEDAGRMMFQLLNKQPVQSITYEPELVIRQSAAAPKSVSDRLG</sequence>
<evidence type="ECO:0000313" key="6">
    <source>
        <dbReference type="Proteomes" id="UP000721920"/>
    </source>
</evidence>
<dbReference type="PRINTS" id="PR00035">
    <property type="entry name" value="HTHGNTR"/>
</dbReference>
<dbReference type="PANTHER" id="PTHR30146">
    <property type="entry name" value="LACI-RELATED TRANSCRIPTIONAL REPRESSOR"/>
    <property type="match status" value="1"/>
</dbReference>
<dbReference type="InterPro" id="IPR028082">
    <property type="entry name" value="Peripla_BP_I"/>
</dbReference>
<dbReference type="CDD" id="cd07377">
    <property type="entry name" value="WHTH_GntR"/>
    <property type="match status" value="1"/>
</dbReference>
<dbReference type="Gene3D" id="1.10.10.10">
    <property type="entry name" value="Winged helix-like DNA-binding domain superfamily/Winged helix DNA-binding domain"/>
    <property type="match status" value="1"/>
</dbReference>
<evidence type="ECO:0000259" key="4">
    <source>
        <dbReference type="PROSITE" id="PS50949"/>
    </source>
</evidence>
<dbReference type="Pfam" id="PF00392">
    <property type="entry name" value="GntR"/>
    <property type="match status" value="1"/>
</dbReference>
<evidence type="ECO:0000256" key="3">
    <source>
        <dbReference type="ARBA" id="ARBA00023163"/>
    </source>
</evidence>
<keyword evidence="3" id="KW-0804">Transcription</keyword>
<evidence type="ECO:0000256" key="2">
    <source>
        <dbReference type="ARBA" id="ARBA00023125"/>
    </source>
</evidence>
<dbReference type="SUPFAM" id="SSF46785">
    <property type="entry name" value="Winged helix' DNA-binding domain"/>
    <property type="match status" value="1"/>
</dbReference>
<comment type="caution">
    <text evidence="5">The sequence shown here is derived from an EMBL/GenBank/DDBJ whole genome shotgun (WGS) entry which is preliminary data.</text>
</comment>
<dbReference type="GO" id="GO:0000976">
    <property type="term" value="F:transcription cis-regulatory region binding"/>
    <property type="evidence" value="ECO:0007669"/>
    <property type="project" value="TreeGrafter"/>
</dbReference>
<keyword evidence="2" id="KW-0238">DNA-binding</keyword>
<evidence type="ECO:0000256" key="1">
    <source>
        <dbReference type="ARBA" id="ARBA00023015"/>
    </source>
</evidence>
<gene>
    <name evidence="5" type="ORF">K8U88_07335</name>
</gene>
<protein>
    <submittedName>
        <fullName evidence="5">GntR family transcriptional regulator</fullName>
    </submittedName>
</protein>
<dbReference type="AlphaFoldDB" id="A0A921JWL4"/>
<reference evidence="5" key="1">
    <citation type="journal article" date="2021" name="PeerJ">
        <title>Extensive microbial diversity within the chicken gut microbiome revealed by metagenomics and culture.</title>
        <authorList>
            <person name="Gilroy R."/>
            <person name="Ravi A."/>
            <person name="Getino M."/>
            <person name="Pursley I."/>
            <person name="Horton D.L."/>
            <person name="Alikhan N.F."/>
            <person name="Baker D."/>
            <person name="Gharbi K."/>
            <person name="Hall N."/>
            <person name="Watson M."/>
            <person name="Adriaenssens E.M."/>
            <person name="Foster-Nyarko E."/>
            <person name="Jarju S."/>
            <person name="Secka A."/>
            <person name="Antonio M."/>
            <person name="Oren A."/>
            <person name="Chaudhuri R.R."/>
            <person name="La Ragione R."/>
            <person name="Hildebrand F."/>
            <person name="Pallen M.J."/>
        </authorList>
    </citation>
    <scope>NUCLEOTIDE SEQUENCE</scope>
    <source>
        <strain evidence="5">CHK173-2145</strain>
    </source>
</reference>
<feature type="domain" description="HTH gntR-type" evidence="4">
    <location>
        <begin position="2"/>
        <end position="70"/>
    </location>
</feature>
<dbReference type="EMBL" id="DYXN01000107">
    <property type="protein sequence ID" value="HJE87386.1"/>
    <property type="molecule type" value="Genomic_DNA"/>
</dbReference>
<accession>A0A921JWL4</accession>
<dbReference type="InterPro" id="IPR033532">
    <property type="entry name" value="AraR_ligand_bind_dom"/>
</dbReference>
<dbReference type="PANTHER" id="PTHR30146:SF150">
    <property type="entry name" value="ARABINOSE METABOLISM TRANSCRIPTIONAL REPRESSOR"/>
    <property type="match status" value="1"/>
</dbReference>
<evidence type="ECO:0000313" key="5">
    <source>
        <dbReference type="EMBL" id="HJE87386.1"/>
    </source>
</evidence>